<evidence type="ECO:0000313" key="2">
    <source>
        <dbReference type="EMBL" id="KAK6587710.1"/>
    </source>
</evidence>
<evidence type="ECO:0000256" key="1">
    <source>
        <dbReference type="SAM" id="SignalP"/>
    </source>
</evidence>
<sequence>MNIIRFNVIILFVFHIFSEYFVRADQDSNYNKNGIYGGAYEFLADELLSVSFPTHKFRDLKRKSRIEIEVNNRILHIWEDSVKNADSVLEHFYASNDDLSLYDNFIFASLIPPKLLKLLVRIVNNMIEDLPPYVQSTYFEGDTDKVLNSYKNAYERERRNYKNVVIRTACRLVIISVLISSYENLENREHSVLVGLKYPFLDDIEIKSKSTFSSKLNGIFNLIIDSFKNFGDRIKSGIRKSVKLDYSDDKYDAIEMFEANTQQLISKIKQHKISSQVSPLGKDEKLYSKYPGVISIMKIYIGKQERTAMNVFDLFEKSIQKEMSDPYNINETKKKLTIICRDKQLIDLLPAGMKFKSCIQMFNVVLQLYSGYYYKKGLIQRGRKNVSKKIERIACIRFIQVGKKRIK</sequence>
<feature type="chain" id="PRO_5043373349" evidence="1">
    <location>
        <begin position="25"/>
        <end position="407"/>
    </location>
</feature>
<dbReference type="AlphaFoldDB" id="A0AAV9XU33"/>
<feature type="signal peptide" evidence="1">
    <location>
        <begin position="1"/>
        <end position="24"/>
    </location>
</feature>
<name>A0AAV9XU33_9CRYT</name>
<gene>
    <name evidence="2" type="ORF">RS030_81266</name>
</gene>
<proteinExistence type="predicted"/>
<dbReference type="Proteomes" id="UP001311799">
    <property type="component" value="Unassembled WGS sequence"/>
</dbReference>
<dbReference type="EMBL" id="JAWDEY010000036">
    <property type="protein sequence ID" value="KAK6587710.1"/>
    <property type="molecule type" value="Genomic_DNA"/>
</dbReference>
<evidence type="ECO:0000313" key="3">
    <source>
        <dbReference type="Proteomes" id="UP001311799"/>
    </source>
</evidence>
<accession>A0AAV9XU33</accession>
<comment type="caution">
    <text evidence="2">The sequence shown here is derived from an EMBL/GenBank/DDBJ whole genome shotgun (WGS) entry which is preliminary data.</text>
</comment>
<keyword evidence="1" id="KW-0732">Signal</keyword>
<protein>
    <submittedName>
        <fullName evidence="2">Uncharacterized protein</fullName>
    </submittedName>
</protein>
<reference evidence="2 3" key="1">
    <citation type="submission" date="2023-10" db="EMBL/GenBank/DDBJ databases">
        <title>Comparative genomics analysis reveals potential genetic determinants of host preference in Cryptosporidium xiaoi.</title>
        <authorList>
            <person name="Xiao L."/>
            <person name="Li J."/>
        </authorList>
    </citation>
    <scope>NUCLEOTIDE SEQUENCE [LARGE SCALE GENOMIC DNA]</scope>
    <source>
        <strain evidence="2 3">52996</strain>
    </source>
</reference>
<organism evidence="2 3">
    <name type="scientific">Cryptosporidium xiaoi</name>
    <dbReference type="NCBI Taxonomy" id="659607"/>
    <lineage>
        <taxon>Eukaryota</taxon>
        <taxon>Sar</taxon>
        <taxon>Alveolata</taxon>
        <taxon>Apicomplexa</taxon>
        <taxon>Conoidasida</taxon>
        <taxon>Coccidia</taxon>
        <taxon>Eucoccidiorida</taxon>
        <taxon>Eimeriorina</taxon>
        <taxon>Cryptosporidiidae</taxon>
        <taxon>Cryptosporidium</taxon>
    </lineage>
</organism>
<keyword evidence="3" id="KW-1185">Reference proteome</keyword>